<proteinExistence type="predicted"/>
<evidence type="ECO:0008006" key="3">
    <source>
        <dbReference type="Google" id="ProtNLM"/>
    </source>
</evidence>
<reference evidence="1 2" key="1">
    <citation type="submission" date="2017-09" db="EMBL/GenBank/DDBJ databases">
        <title>Bacterial strain isolated from the female urinary microbiota.</title>
        <authorList>
            <person name="Thomas-White K."/>
            <person name="Kumar N."/>
            <person name="Forster S."/>
            <person name="Putonti C."/>
            <person name="Lawley T."/>
            <person name="Wolfe A.J."/>
        </authorList>
    </citation>
    <scope>NUCLEOTIDE SEQUENCE [LARGE SCALE GENOMIC DNA]</scope>
    <source>
        <strain evidence="1 2">UMB0536</strain>
    </source>
</reference>
<protein>
    <recommendedName>
        <fullName evidence="3">Phosphotransferase</fullName>
    </recommendedName>
</protein>
<dbReference type="InterPro" id="IPR016195">
    <property type="entry name" value="Pol/histidinol_Pase-like"/>
</dbReference>
<dbReference type="SUPFAM" id="SSF89550">
    <property type="entry name" value="PHP domain-like"/>
    <property type="match status" value="1"/>
</dbReference>
<accession>A0A2N6QRG4</accession>
<dbReference type="OrthoDB" id="9791620at2"/>
<name>A0A2N6QRG4_9BACT</name>
<evidence type="ECO:0000313" key="1">
    <source>
        <dbReference type="EMBL" id="PMC24497.1"/>
    </source>
</evidence>
<organism evidence="1 2">
    <name type="scientific">Hoylesella buccalis</name>
    <dbReference type="NCBI Taxonomy" id="28127"/>
    <lineage>
        <taxon>Bacteria</taxon>
        <taxon>Pseudomonadati</taxon>
        <taxon>Bacteroidota</taxon>
        <taxon>Bacteroidia</taxon>
        <taxon>Bacteroidales</taxon>
        <taxon>Prevotellaceae</taxon>
        <taxon>Hoylesella</taxon>
    </lineage>
</organism>
<dbReference type="Proteomes" id="UP000235564">
    <property type="component" value="Unassembled WGS sequence"/>
</dbReference>
<dbReference type="RefSeq" id="WP_102696903.1">
    <property type="nucleotide sequence ID" value="NZ_PNGJ01000003.1"/>
</dbReference>
<gene>
    <name evidence="1" type="ORF">CJ231_04315</name>
</gene>
<evidence type="ECO:0000313" key="2">
    <source>
        <dbReference type="Proteomes" id="UP000235564"/>
    </source>
</evidence>
<comment type="caution">
    <text evidence="1">The sequence shown here is derived from an EMBL/GenBank/DDBJ whole genome shotgun (WGS) entry which is preliminary data.</text>
</comment>
<dbReference type="Gene3D" id="3.20.20.140">
    <property type="entry name" value="Metal-dependent hydrolases"/>
    <property type="match status" value="1"/>
</dbReference>
<dbReference type="EMBL" id="PNGJ01000003">
    <property type="protein sequence ID" value="PMC24497.1"/>
    <property type="molecule type" value="Genomic_DNA"/>
</dbReference>
<dbReference type="AlphaFoldDB" id="A0A2N6QRG4"/>
<sequence>MKKIDLHIHTIKSVSDADFNFNLNRLQEYVNQMNLDCIAITNHNLFDVTQFKEITTLLNNIVVFPGIEINLCGGHLLLISDTSNLEEFSKRADYVKNKIISATDNLSHEEFVNIYPDYEKYLLIPHYDKAPSLPFETIKLFGDNIFTGEVSSPKKFIYAIKKNEIVPVLFSDCRLEISTTFSSKQTFLDIGDITLRALKAALHDKHKVSLTEEGGHDLISINNGEVKISTGLNVILGKRSSGKTYTLNLLESIYGKDNITYIKQFQLLNLKENEQKRLFDEMMTFQKSSLFEEYISEFKSVLDDILKNSTIREDETLLENYISSLLKYAQEEDLKDVYSNCALYNESLYSIVDNNELRRLIENVSNILENETFKDIINLHISREGLKALYIKLIHLEIDNISKNKRKSITNEVTSIIQNQLRFNSSAGRISNIDFYKIAISQMKRKHYCPRKSFNISKSNKLIVTHQN</sequence>